<evidence type="ECO:0000313" key="2">
    <source>
        <dbReference type="EMBL" id="CAA0818243.1"/>
    </source>
</evidence>
<organism evidence="2 3">
    <name type="scientific">Striga hermonthica</name>
    <name type="common">Purple witchweed</name>
    <name type="synonym">Buchnera hermonthica</name>
    <dbReference type="NCBI Taxonomy" id="68872"/>
    <lineage>
        <taxon>Eukaryota</taxon>
        <taxon>Viridiplantae</taxon>
        <taxon>Streptophyta</taxon>
        <taxon>Embryophyta</taxon>
        <taxon>Tracheophyta</taxon>
        <taxon>Spermatophyta</taxon>
        <taxon>Magnoliopsida</taxon>
        <taxon>eudicotyledons</taxon>
        <taxon>Gunneridae</taxon>
        <taxon>Pentapetalae</taxon>
        <taxon>asterids</taxon>
        <taxon>lamiids</taxon>
        <taxon>Lamiales</taxon>
        <taxon>Orobanchaceae</taxon>
        <taxon>Buchnereae</taxon>
        <taxon>Striga</taxon>
    </lineage>
</organism>
<protein>
    <submittedName>
        <fullName evidence="2">Uncharacterized protein</fullName>
    </submittedName>
</protein>
<proteinExistence type="predicted"/>
<keyword evidence="3" id="KW-1185">Reference proteome</keyword>
<accession>A0A9N7MZ41</accession>
<feature type="region of interest" description="Disordered" evidence="1">
    <location>
        <begin position="179"/>
        <end position="209"/>
    </location>
</feature>
<feature type="region of interest" description="Disordered" evidence="1">
    <location>
        <begin position="269"/>
        <end position="383"/>
    </location>
</feature>
<evidence type="ECO:0000313" key="3">
    <source>
        <dbReference type="Proteomes" id="UP001153555"/>
    </source>
</evidence>
<feature type="compositionally biased region" description="Polar residues" evidence="1">
    <location>
        <begin position="338"/>
        <end position="347"/>
    </location>
</feature>
<dbReference type="PANTHER" id="PTHR35719">
    <property type="entry name" value="OS01G0680600 PROTEIN"/>
    <property type="match status" value="1"/>
</dbReference>
<feature type="compositionally biased region" description="Low complexity" evidence="1">
    <location>
        <begin position="354"/>
        <end position="364"/>
    </location>
</feature>
<evidence type="ECO:0000256" key="1">
    <source>
        <dbReference type="SAM" id="MobiDB-lite"/>
    </source>
</evidence>
<reference evidence="2" key="1">
    <citation type="submission" date="2019-12" db="EMBL/GenBank/DDBJ databases">
        <authorList>
            <person name="Scholes J."/>
        </authorList>
    </citation>
    <scope>NUCLEOTIDE SEQUENCE</scope>
</reference>
<comment type="caution">
    <text evidence="2">The sequence shown here is derived from an EMBL/GenBank/DDBJ whole genome shotgun (WGS) entry which is preliminary data.</text>
</comment>
<feature type="compositionally biased region" description="Basic residues" evidence="1">
    <location>
        <begin position="366"/>
        <end position="383"/>
    </location>
</feature>
<dbReference type="EMBL" id="CACSLK010016925">
    <property type="protein sequence ID" value="CAA0818243.1"/>
    <property type="molecule type" value="Genomic_DNA"/>
</dbReference>
<dbReference type="OrthoDB" id="785439at2759"/>
<sequence length="415" mass="47067">MAPIMAKAGFHLRQLPFHTFSLLETPKLLSQFQYPSIFVPNHHHRQFLLLFSSWNLHICKCYKADEFNFGAEDDDTEDFDDSLEQWFDVLDDYFDSIWIFKVFGSFGWSLPFILSSMLLVTGPKAFLMALALPIGQSTLAFAVQKLQNWGKVKLNLKNKTKRRKSRAYSSRKGNFEQNAEWIDSKGPRKRKKRCRTSRTRKDVSIGGSHSGATKFGGWDELDAAAESMFGSSVKVGQESNEMRGGHEVKGEAVHSSIIKAMGSGRNSGFFAPAAIHPSSHTQRHRPSLSPDGFRRLRESKYGGHPVEHPPERTNLNRWKCSAPNRRTLSDVSSVPHRSPTQPSNHQKSPPPLSRRPSPATSTSSQKLRRNSAQIRHHVRRHRRSLHVRRLSRGGVEMTLSETSAKMNDGLWLQVD</sequence>
<dbReference type="PANTHER" id="PTHR35719:SF2">
    <property type="entry name" value="ABC TRANSMEMBRANE TYPE-1 DOMAIN-CONTAINING PROTEIN"/>
    <property type="match status" value="1"/>
</dbReference>
<feature type="compositionally biased region" description="Basic residues" evidence="1">
    <location>
        <begin position="187"/>
        <end position="198"/>
    </location>
</feature>
<feature type="compositionally biased region" description="Basic and acidic residues" evidence="1">
    <location>
        <begin position="292"/>
        <end position="311"/>
    </location>
</feature>
<dbReference type="AlphaFoldDB" id="A0A9N7MZ41"/>
<name>A0A9N7MZ41_STRHE</name>
<gene>
    <name evidence="2" type="ORF">SHERM_01106</name>
</gene>
<dbReference type="Proteomes" id="UP001153555">
    <property type="component" value="Unassembled WGS sequence"/>
</dbReference>